<feature type="transmembrane region" description="Helical" evidence="7">
    <location>
        <begin position="272"/>
        <end position="295"/>
    </location>
</feature>
<keyword evidence="4 7" id="KW-0472">Membrane</keyword>
<feature type="compositionally biased region" description="Low complexity" evidence="8">
    <location>
        <begin position="161"/>
        <end position="186"/>
    </location>
</feature>
<proteinExistence type="inferred from homology"/>
<reference evidence="9 10" key="1">
    <citation type="submission" date="2020-03" db="EMBL/GenBank/DDBJ databases">
        <title>WGS of actinomycetes isolated from Thailand.</title>
        <authorList>
            <person name="Thawai C."/>
        </authorList>
    </citation>
    <scope>NUCLEOTIDE SEQUENCE [LARGE SCALE GENOMIC DNA]</scope>
    <source>
        <strain evidence="9 10">PLAI 1-29</strain>
    </source>
</reference>
<dbReference type="EC" id="4.2.2.29" evidence="7"/>
<name>A0ABX1C3L7_9ACTN</name>
<protein>
    <recommendedName>
        <fullName evidence="7">Endolytic murein transglycosylase</fullName>
        <ecNumber evidence="7">4.2.2.29</ecNumber>
    </recommendedName>
    <alternativeName>
        <fullName evidence="7">Peptidoglycan lytic transglycosylase</fullName>
    </alternativeName>
    <alternativeName>
        <fullName evidence="7">Peptidoglycan polymerization terminase</fullName>
    </alternativeName>
</protein>
<evidence type="ECO:0000256" key="4">
    <source>
        <dbReference type="ARBA" id="ARBA00023136"/>
    </source>
</evidence>
<keyword evidence="10" id="KW-1185">Reference proteome</keyword>
<keyword evidence="2 7" id="KW-0812">Transmembrane</keyword>
<evidence type="ECO:0000256" key="1">
    <source>
        <dbReference type="ARBA" id="ARBA00022475"/>
    </source>
</evidence>
<evidence type="ECO:0000256" key="2">
    <source>
        <dbReference type="ARBA" id="ARBA00022692"/>
    </source>
</evidence>
<accession>A0ABX1C3L7</accession>
<comment type="caution">
    <text evidence="9">The sequence shown here is derived from an EMBL/GenBank/DDBJ whole genome shotgun (WGS) entry which is preliminary data.</text>
</comment>
<evidence type="ECO:0000256" key="6">
    <source>
        <dbReference type="ARBA" id="ARBA00023316"/>
    </source>
</evidence>
<dbReference type="RefSeq" id="WP_168102122.1">
    <property type="nucleotide sequence ID" value="NZ_JAATEN010000008.1"/>
</dbReference>
<gene>
    <name evidence="7 9" type="primary">mltG</name>
    <name evidence="9" type="ORF">HCK00_13540</name>
</gene>
<evidence type="ECO:0000256" key="8">
    <source>
        <dbReference type="SAM" id="MobiDB-lite"/>
    </source>
</evidence>
<keyword evidence="1 7" id="KW-1003">Cell membrane</keyword>
<dbReference type="Pfam" id="PF02618">
    <property type="entry name" value="YceG"/>
    <property type="match status" value="1"/>
</dbReference>
<comment type="function">
    <text evidence="7">Functions as a peptidoglycan terminase that cleaves nascent peptidoglycan strands endolytically to terminate their elongation.</text>
</comment>
<feature type="compositionally biased region" description="Low complexity" evidence="8">
    <location>
        <begin position="113"/>
        <end position="131"/>
    </location>
</feature>
<sequence>MTEYGRGGGSPPWHPEDPLYGDQGWDGQQTADGRAPYGHQDPGYTDAYQQHPQQQYHQHEQPYPQQQQQQQPYQQQQHQQQQPYPQHQQHQQQYQQWDAQGGHHPGEPHPGHHPQQGGYPDQGGQQYTQGGYPYGWEGGPQDTGQGHAAPGPYGAGPGQPGDPYGHPGPGVHPQQGAAPGHPQTGGPDPGGDPGEHRFFAGRPDSAAGRRGDGPGGDGGFGSSGGPEGPDGPGDPYGDEDGADGEGDHHAGDAGDAPEPGGRRGARPRKRRSGVACLFVAVALGGVAAGGGWFVYDFYQTRFGPAPDFSGNGSGAVAVEIPPGAGSGEMGRILKEAGVVMSAQAFVDAAGDNPKGLSIQPGVYSMKKKMSGEAAVAWMLSPESRSTLIIPEGMRNAQIYATIDKRLELKQGTTAGIAEKQAGDLGLPDWADDDAEIKDPLEGFLYPARYDLAEDAKPADVLKKMVARATAEYEKLDVEAGAEKANLDSPLELVTVASLVQAEGKTSDDFRKMARVVYNRLDPGNQETAGRLEFDSAFNYLKGQSEINIGIKEIRNHDDPYNTYFYRGLPPGPIANPGADALKAAMDPEPGDWYYFVSVDGDTTEFAETHEEHEKLRQRFNENQRNKG</sequence>
<evidence type="ECO:0000313" key="9">
    <source>
        <dbReference type="EMBL" id="NJQ01519.1"/>
    </source>
</evidence>
<comment type="similarity">
    <text evidence="7">Belongs to the transglycosylase MltG family.</text>
</comment>
<feature type="compositionally biased region" description="Low complexity" evidence="8">
    <location>
        <begin position="48"/>
        <end position="102"/>
    </location>
</feature>
<feature type="compositionally biased region" description="Gly residues" evidence="8">
    <location>
        <begin position="1"/>
        <end position="10"/>
    </location>
</feature>
<feature type="compositionally biased region" description="Gly residues" evidence="8">
    <location>
        <begin position="213"/>
        <end position="231"/>
    </location>
</feature>
<comment type="catalytic activity">
    <reaction evidence="7">
        <text>a peptidoglycan chain = a peptidoglycan chain with N-acetyl-1,6-anhydromuramyl-[peptide] at the reducing end + a peptidoglycan chain with N-acetylglucosamine at the non-reducing end.</text>
        <dbReference type="EC" id="4.2.2.29"/>
    </reaction>
</comment>
<keyword evidence="3 7" id="KW-1133">Transmembrane helix</keyword>
<evidence type="ECO:0000256" key="7">
    <source>
        <dbReference type="HAMAP-Rule" id="MF_02065"/>
    </source>
</evidence>
<organism evidence="9 10">
    <name type="scientific">Streptomyces zingiberis</name>
    <dbReference type="NCBI Taxonomy" id="2053010"/>
    <lineage>
        <taxon>Bacteria</taxon>
        <taxon>Bacillati</taxon>
        <taxon>Actinomycetota</taxon>
        <taxon>Actinomycetes</taxon>
        <taxon>Kitasatosporales</taxon>
        <taxon>Streptomycetaceae</taxon>
        <taxon>Streptomyces</taxon>
    </lineage>
</organism>
<dbReference type="Proteomes" id="UP000695264">
    <property type="component" value="Unassembled WGS sequence"/>
</dbReference>
<evidence type="ECO:0000256" key="5">
    <source>
        <dbReference type="ARBA" id="ARBA00023239"/>
    </source>
</evidence>
<feature type="region of interest" description="Disordered" evidence="8">
    <location>
        <begin position="1"/>
        <end position="269"/>
    </location>
</feature>
<evidence type="ECO:0000256" key="3">
    <source>
        <dbReference type="ARBA" id="ARBA00022989"/>
    </source>
</evidence>
<keyword evidence="5 7" id="KW-0456">Lyase</keyword>
<comment type="subcellular location">
    <subcellularLocation>
        <location evidence="7">Cell membrane</location>
        <topology evidence="7">Single-pass membrane protein</topology>
    </subcellularLocation>
</comment>
<dbReference type="NCBIfam" id="TIGR00247">
    <property type="entry name" value="endolytic transglycosylase MltG"/>
    <property type="match status" value="1"/>
</dbReference>
<dbReference type="Gene3D" id="3.30.1490.480">
    <property type="entry name" value="Endolytic murein transglycosylase"/>
    <property type="match status" value="1"/>
</dbReference>
<dbReference type="EMBL" id="JAATEN010000008">
    <property type="protein sequence ID" value="NJQ01519.1"/>
    <property type="molecule type" value="Genomic_DNA"/>
</dbReference>
<keyword evidence="6 7" id="KW-0961">Cell wall biogenesis/degradation</keyword>
<evidence type="ECO:0000313" key="10">
    <source>
        <dbReference type="Proteomes" id="UP000695264"/>
    </source>
</evidence>
<dbReference type="InterPro" id="IPR003770">
    <property type="entry name" value="MLTG-like"/>
</dbReference>
<dbReference type="PANTHER" id="PTHR30518">
    <property type="entry name" value="ENDOLYTIC MUREIN TRANSGLYCOSYLASE"/>
    <property type="match status" value="1"/>
</dbReference>
<dbReference type="PANTHER" id="PTHR30518:SF2">
    <property type="entry name" value="ENDOLYTIC MUREIN TRANSGLYCOSYLASE"/>
    <property type="match status" value="1"/>
</dbReference>
<dbReference type="HAMAP" id="MF_02065">
    <property type="entry name" value="MltG"/>
    <property type="match status" value="1"/>
</dbReference>
<feature type="site" description="Important for catalytic activity" evidence="7">
    <location>
        <position position="502"/>
    </location>
</feature>